<sequence length="208" mass="23804">MELDEMRQRWRQQPTESAAPLTPEAMQAILSQPSSSPILRIRRNAWFEVAIALLVIPVALGVMVLAQEAYPRIMAGWLALICAGSLVYLYRKFQVLDGLQPRAGALRQQLEQQAKSLRHLVQLYYRATMLTLFGSFGIGFVMQVLQFGRTQHGQKLALMIGVLVVAYLIIGWVAYRALQQFTRWYLQRLYGQHLDRLDGYLHDLQATE</sequence>
<gene>
    <name evidence="2" type="ORF">D3Y59_08990</name>
</gene>
<keyword evidence="1" id="KW-0812">Transmembrane</keyword>
<proteinExistence type="predicted"/>
<evidence type="ECO:0000313" key="2">
    <source>
        <dbReference type="EMBL" id="AYA37174.1"/>
    </source>
</evidence>
<feature type="transmembrane region" description="Helical" evidence="1">
    <location>
        <begin position="72"/>
        <end position="90"/>
    </location>
</feature>
<dbReference type="RefSeq" id="WP_119444750.1">
    <property type="nucleotide sequence ID" value="NZ_CP032317.1"/>
</dbReference>
<keyword evidence="1" id="KW-0472">Membrane</keyword>
<reference evidence="2 3" key="1">
    <citation type="submission" date="2018-09" db="EMBL/GenBank/DDBJ databases">
        <title>Hymenobacter medium sp. nov., isolated from R2A medium.</title>
        <authorList>
            <person name="Yingchao G."/>
        </authorList>
    </citation>
    <scope>NUCLEOTIDE SEQUENCE [LARGE SCALE GENOMIC DNA]</scope>
    <source>
        <strain evidence="3">sh-6</strain>
    </source>
</reference>
<feature type="transmembrane region" description="Helical" evidence="1">
    <location>
        <begin position="123"/>
        <end position="145"/>
    </location>
</feature>
<feature type="transmembrane region" description="Helical" evidence="1">
    <location>
        <begin position="157"/>
        <end position="178"/>
    </location>
</feature>
<dbReference type="KEGG" id="hyh:D3Y59_08990"/>
<accession>A0A3B7QZ78</accession>
<organism evidence="2 3">
    <name type="scientific">Hymenobacter oligotrophus</name>
    <dbReference type="NCBI Taxonomy" id="2319843"/>
    <lineage>
        <taxon>Bacteria</taxon>
        <taxon>Pseudomonadati</taxon>
        <taxon>Bacteroidota</taxon>
        <taxon>Cytophagia</taxon>
        <taxon>Cytophagales</taxon>
        <taxon>Hymenobacteraceae</taxon>
        <taxon>Hymenobacter</taxon>
    </lineage>
</organism>
<dbReference type="Proteomes" id="UP000262802">
    <property type="component" value="Chromosome"/>
</dbReference>
<name>A0A3B7QZ78_9BACT</name>
<evidence type="ECO:0000313" key="3">
    <source>
        <dbReference type="Proteomes" id="UP000262802"/>
    </source>
</evidence>
<keyword evidence="3" id="KW-1185">Reference proteome</keyword>
<feature type="transmembrane region" description="Helical" evidence="1">
    <location>
        <begin position="45"/>
        <end position="66"/>
    </location>
</feature>
<protein>
    <submittedName>
        <fullName evidence="2">Uncharacterized protein</fullName>
    </submittedName>
</protein>
<dbReference type="OrthoDB" id="652948at2"/>
<dbReference type="AlphaFoldDB" id="A0A3B7QZ78"/>
<dbReference type="EMBL" id="CP032317">
    <property type="protein sequence ID" value="AYA37174.1"/>
    <property type="molecule type" value="Genomic_DNA"/>
</dbReference>
<evidence type="ECO:0000256" key="1">
    <source>
        <dbReference type="SAM" id="Phobius"/>
    </source>
</evidence>
<keyword evidence="1" id="KW-1133">Transmembrane helix</keyword>